<comment type="caution">
    <text evidence="1">The sequence shown here is derived from an EMBL/GenBank/DDBJ whole genome shotgun (WGS) entry which is preliminary data.</text>
</comment>
<dbReference type="EMBL" id="BKCJ010001853">
    <property type="protein sequence ID" value="GEU44491.1"/>
    <property type="molecule type" value="Genomic_DNA"/>
</dbReference>
<evidence type="ECO:0000313" key="1">
    <source>
        <dbReference type="EMBL" id="GEU44491.1"/>
    </source>
</evidence>
<reference evidence="1" key="1">
    <citation type="journal article" date="2019" name="Sci. Rep.">
        <title>Draft genome of Tanacetum cinerariifolium, the natural source of mosquito coil.</title>
        <authorList>
            <person name="Yamashiro T."/>
            <person name="Shiraishi A."/>
            <person name="Satake H."/>
            <person name="Nakayama K."/>
        </authorList>
    </citation>
    <scope>NUCLEOTIDE SEQUENCE</scope>
</reference>
<dbReference type="AlphaFoldDB" id="A0A6L2K518"/>
<accession>A0A6L2K518</accession>
<name>A0A6L2K518_TANCI</name>
<protein>
    <submittedName>
        <fullName evidence="1">Integrase, catalytic region, zinc finger, CCHC-type, peptidase aspartic, catalytic</fullName>
    </submittedName>
</protein>
<proteinExistence type="predicted"/>
<sequence>MANLSKDIQCVGYDTRPPMLDRTDFALWQQRIRLYCRGKKNGVNILKYNADIQATHILLQGLPKDIYSLINHYPDEKDIWDNVKMLLGGLKLTKDDRKSQLMQLDSKFINNILPEWGKLVTAVKLNRGLLQLRSVVCLSEAARDNVVDEDMDEQPVQDLTLNVDNVFQADDCDAFDSDVDKAHTAYTMFMANLSSANPVYDEAGLSYDSNILSEVHDYDNYQDTVCEHHEVHEMHDDVQPNYDVDLHADYTSDNNMILYDQYVKDNNNVVDKSLTAELATYKEQVELYERRARFELTKREQKIDEQLRIVITEHNIKEENLKTELHSVKMQLASTINHNKSMTTTLLTENENLKVQINAKLKCITLDFVTPKVLAPGCSKHMIGDRSQLGNFINKFIGTVRFGNDHFGAIMRYGDYVIGDSVISRVYYMEGLGHNLFFVEKFCDFDLPRHDEVLPNLLVFQSLQDQIMVVASSFKPLELRYHQ</sequence>
<organism evidence="1">
    <name type="scientific">Tanacetum cinerariifolium</name>
    <name type="common">Dalmatian daisy</name>
    <name type="synonym">Chrysanthemum cinerariifolium</name>
    <dbReference type="NCBI Taxonomy" id="118510"/>
    <lineage>
        <taxon>Eukaryota</taxon>
        <taxon>Viridiplantae</taxon>
        <taxon>Streptophyta</taxon>
        <taxon>Embryophyta</taxon>
        <taxon>Tracheophyta</taxon>
        <taxon>Spermatophyta</taxon>
        <taxon>Magnoliopsida</taxon>
        <taxon>eudicotyledons</taxon>
        <taxon>Gunneridae</taxon>
        <taxon>Pentapetalae</taxon>
        <taxon>asterids</taxon>
        <taxon>campanulids</taxon>
        <taxon>Asterales</taxon>
        <taxon>Asteraceae</taxon>
        <taxon>Asteroideae</taxon>
        <taxon>Anthemideae</taxon>
        <taxon>Anthemidinae</taxon>
        <taxon>Tanacetum</taxon>
    </lineage>
</organism>
<gene>
    <name evidence="1" type="ORF">Tci_016469</name>
</gene>